<sequence>MQPDSDDVSTEPAVPPEGVPQLLQQGASPDSLAPQSIAQPGLLPMLDFEEFQVIYGKWETGNMDLDRIRREYGQEVAELIQAQRAVAMEADESLLRAEAEQVAQTMPDPTPLGSSAGVSSLDAQGSPELVLPQGSVGSPRCCYGVFEQVYGEWKDGHRSDRLVEDQYGRDWIRLFRLWKQWGLSAIWPYLGSVLDMRTDTGDGQPRPLIQSRDTLGEQLRIPFLVVKAHYDRWCKGPLGDEQLEGVYGRLWLELFRTWRAERLEAVRALLDEHVEWKWKAASDELKPKLSAKKHEKTLLWISDGILSWPVAASAAKEQHELWDDIVAAMKVPEGSFTHVGWMFHGSEMTGEYKELQQGFEQNLKFLAALKPYLAEIFKELEQESGINLAASTDLTGNSAVGGNWILETDGVDVKQQYFTDAINEFSETLLGFAMHRKIVRSGPIPTAHAKQPTTLKYMSNSEAKRIAAEAEEALKDLLPPPTAAPKALDDAAQRRQWKERIAKLEEKVDSESKHQAMTKVAAVVHEDIDDLEAIAQEVVEYREKLRKTSGYTNKALKEDTELAQIEERLDRLSETLLRPTRLLNLEHEGEVALSGAPPTPEACQFKAVIAQLAERERRLAVRLARHREACLGLSPSQSREEKPLARIGRRFQEVCGLRVPLKSYIINPDIETVLLVQVAERKAFLKADGLTEHEQDKARDEEVMKWLMRLQASWLYDCWDRYHYVTSQDVYNLLLLGCHTGRTDCFKHVLPYLGWRMLFPNCSVAAARDSTYAISEAGQLVCFGRNRASLPPDLGPVVAVAAGGYHTCAVKASGELVCFGDNRYGRCDVPADLGPVVAVAAGRNHTCAVKASGELVCFGGNGYGQCDEPDDLGPVAAVAAGELHTCAVKASGELVGFGDNDDGQCDVPPDLGPVLAVAAGYSHTCAVKASGELVCFGDNGDGQCDVPPGFMVQFAQQSICGPARDPMQEVLQPVHHSEPPADISEEEGAAIVAEQEATWIEHNIGSGWHGDDLQSRMPTGLTRVVHLTLSRSHRQLDADLEHSPALRPCQQALEEEGLDCRLQPSGAKIFMEPWCFRAIRSHLSTMRLRPCDIFVAENLEEEDIAFADSDGEVVLISRSFLNIPATTLLNPSSVTQSTTEELRGKELHDKNPGEILERGSLDQEIWQGMAYRPILKTKRTKNMNKDMEADIEELNQLQDLQALKREMRDERHCSNKGLKHDPAVLELEAAGVPCIVPEWSTQAFYTQVQEQKAMQAFLVEDAILFDVANAMGQQSTGCIAENRSRLECTLGDEALEYWGRFRVINL</sequence>
<dbReference type="GO" id="GO:0005085">
    <property type="term" value="F:guanyl-nucleotide exchange factor activity"/>
    <property type="evidence" value="ECO:0007669"/>
    <property type="project" value="TreeGrafter"/>
</dbReference>
<dbReference type="Pfam" id="PF13540">
    <property type="entry name" value="RCC1_2"/>
    <property type="match status" value="4"/>
</dbReference>
<gene>
    <name evidence="5" type="primary">Herc4</name>
    <name evidence="5" type="ORF">AK812_SmicGene41596</name>
</gene>
<dbReference type="SUPFAM" id="SSF50985">
    <property type="entry name" value="RCC1/BLIP-II"/>
    <property type="match status" value="1"/>
</dbReference>
<feature type="domain" description="DUF4347" evidence="4">
    <location>
        <begin position="376"/>
        <end position="427"/>
    </location>
</feature>
<keyword evidence="6" id="KW-1185">Reference proteome</keyword>
<reference evidence="5 6" key="1">
    <citation type="submission" date="2016-02" db="EMBL/GenBank/DDBJ databases">
        <title>Genome analysis of coral dinoflagellate symbionts highlights evolutionary adaptations to a symbiotic lifestyle.</title>
        <authorList>
            <person name="Aranda M."/>
            <person name="Li Y."/>
            <person name="Liew Y.J."/>
            <person name="Baumgarten S."/>
            <person name="Simakov O."/>
            <person name="Wilson M."/>
            <person name="Piel J."/>
            <person name="Ashoor H."/>
            <person name="Bougouffa S."/>
            <person name="Bajic V.B."/>
            <person name="Ryu T."/>
            <person name="Ravasi T."/>
            <person name="Bayer T."/>
            <person name="Micklem G."/>
            <person name="Kim H."/>
            <person name="Bhak J."/>
            <person name="Lajeunesse T.C."/>
            <person name="Voolstra C.R."/>
        </authorList>
    </citation>
    <scope>NUCLEOTIDE SEQUENCE [LARGE SCALE GENOMIC DNA]</scope>
    <source>
        <strain evidence="5 6">CCMP2467</strain>
    </source>
</reference>
<dbReference type="OrthoDB" id="410262at2759"/>
<organism evidence="5 6">
    <name type="scientific">Symbiodinium microadriaticum</name>
    <name type="common">Dinoflagellate</name>
    <name type="synonym">Zooxanthella microadriatica</name>
    <dbReference type="NCBI Taxonomy" id="2951"/>
    <lineage>
        <taxon>Eukaryota</taxon>
        <taxon>Sar</taxon>
        <taxon>Alveolata</taxon>
        <taxon>Dinophyceae</taxon>
        <taxon>Suessiales</taxon>
        <taxon>Symbiodiniaceae</taxon>
        <taxon>Symbiodinium</taxon>
    </lineage>
</organism>
<feature type="region of interest" description="Disordered" evidence="3">
    <location>
        <begin position="1"/>
        <end position="36"/>
    </location>
</feature>
<dbReference type="PANTHER" id="PTHR45982:SF1">
    <property type="entry name" value="REGULATOR OF CHROMOSOME CONDENSATION"/>
    <property type="match status" value="1"/>
</dbReference>
<evidence type="ECO:0000259" key="4">
    <source>
        <dbReference type="Pfam" id="PF14252"/>
    </source>
</evidence>
<name>A0A1Q9C5P6_SYMMI</name>
<keyword evidence="2" id="KW-0175">Coiled coil</keyword>
<comment type="caution">
    <text evidence="5">The sequence shown here is derived from an EMBL/GenBank/DDBJ whole genome shotgun (WGS) entry which is preliminary data.</text>
</comment>
<evidence type="ECO:0000256" key="1">
    <source>
        <dbReference type="PROSITE-ProRule" id="PRU00235"/>
    </source>
</evidence>
<accession>A0A1Q9C5P6</accession>
<feature type="coiled-coil region" evidence="2">
    <location>
        <begin position="487"/>
        <end position="514"/>
    </location>
</feature>
<dbReference type="InterPro" id="IPR025592">
    <property type="entry name" value="DUF4347"/>
</dbReference>
<evidence type="ECO:0000256" key="2">
    <source>
        <dbReference type="SAM" id="Coils"/>
    </source>
</evidence>
<dbReference type="GO" id="GO:0005737">
    <property type="term" value="C:cytoplasm"/>
    <property type="evidence" value="ECO:0007669"/>
    <property type="project" value="TreeGrafter"/>
</dbReference>
<dbReference type="Gene3D" id="2.130.10.30">
    <property type="entry name" value="Regulator of chromosome condensation 1/beta-lactamase-inhibitor protein II"/>
    <property type="match status" value="1"/>
</dbReference>
<dbReference type="PROSITE" id="PS50012">
    <property type="entry name" value="RCC1_3"/>
    <property type="match status" value="2"/>
</dbReference>
<evidence type="ECO:0000256" key="3">
    <source>
        <dbReference type="SAM" id="MobiDB-lite"/>
    </source>
</evidence>
<dbReference type="Pfam" id="PF20708">
    <property type="entry name" value="DUF6822"/>
    <property type="match status" value="1"/>
</dbReference>
<dbReference type="PANTHER" id="PTHR45982">
    <property type="entry name" value="REGULATOR OF CHROMOSOME CONDENSATION"/>
    <property type="match status" value="1"/>
</dbReference>
<dbReference type="InterPro" id="IPR009091">
    <property type="entry name" value="RCC1/BLIP-II"/>
</dbReference>
<evidence type="ECO:0000313" key="6">
    <source>
        <dbReference type="Proteomes" id="UP000186817"/>
    </source>
</evidence>
<proteinExistence type="predicted"/>
<dbReference type="EMBL" id="LSRX01001638">
    <property type="protein sequence ID" value="OLP78249.1"/>
    <property type="molecule type" value="Genomic_DNA"/>
</dbReference>
<dbReference type="Proteomes" id="UP000186817">
    <property type="component" value="Unassembled WGS sequence"/>
</dbReference>
<dbReference type="InterPro" id="IPR051553">
    <property type="entry name" value="Ran_GTPase-activating"/>
</dbReference>
<feature type="repeat" description="RCC1" evidence="1">
    <location>
        <begin position="892"/>
        <end position="930"/>
    </location>
</feature>
<dbReference type="InterPro" id="IPR049225">
    <property type="entry name" value="DUF6822"/>
</dbReference>
<evidence type="ECO:0000313" key="5">
    <source>
        <dbReference type="EMBL" id="OLP78249.1"/>
    </source>
</evidence>
<protein>
    <submittedName>
        <fullName evidence="5">Putative E3 ubiquitin-protein ligase HERC4</fullName>
    </submittedName>
</protein>
<feature type="compositionally biased region" description="Polar residues" evidence="3">
    <location>
        <begin position="22"/>
        <end position="36"/>
    </location>
</feature>
<feature type="repeat" description="RCC1" evidence="1">
    <location>
        <begin position="814"/>
        <end position="852"/>
    </location>
</feature>
<dbReference type="Pfam" id="PF14252">
    <property type="entry name" value="DUF4347"/>
    <property type="match status" value="1"/>
</dbReference>
<dbReference type="InterPro" id="IPR000408">
    <property type="entry name" value="Reg_chr_condens"/>
</dbReference>